<dbReference type="Gene3D" id="3.40.50.300">
    <property type="entry name" value="P-loop containing nucleotide triphosphate hydrolases"/>
    <property type="match status" value="1"/>
</dbReference>
<dbReference type="Pfam" id="PF05625">
    <property type="entry name" value="PAXNEB"/>
    <property type="match status" value="1"/>
</dbReference>
<reference evidence="2 3" key="1">
    <citation type="journal article" date="2024" name="IMA Fungus">
        <title>IMA Genome - F19 : A genome assembly and annotation guide to empower mycologists, including annotated draft genome sequences of Ceratocystis pirilliformis, Diaporthe australafricana, Fusarium ophioides, Paecilomyces lecythidis, and Sporothrix stenoceras.</title>
        <authorList>
            <person name="Aylward J."/>
            <person name="Wilson A.M."/>
            <person name="Visagie C.M."/>
            <person name="Spraker J."/>
            <person name="Barnes I."/>
            <person name="Buitendag C."/>
            <person name="Ceriani C."/>
            <person name="Del Mar Angel L."/>
            <person name="du Plessis D."/>
            <person name="Fuchs T."/>
            <person name="Gasser K."/>
            <person name="Kramer D."/>
            <person name="Li W."/>
            <person name="Munsamy K."/>
            <person name="Piso A."/>
            <person name="Price J.L."/>
            <person name="Sonnekus B."/>
            <person name="Thomas C."/>
            <person name="van der Nest A."/>
            <person name="van Dijk A."/>
            <person name="van Heerden A."/>
            <person name="van Vuuren N."/>
            <person name="Yilmaz N."/>
            <person name="Duong T.A."/>
            <person name="van der Merwe N.A."/>
            <person name="Wingfield M.J."/>
            <person name="Wingfield B.D."/>
        </authorList>
    </citation>
    <scope>NUCLEOTIDE SEQUENCE [LARGE SCALE GENOMIC DNA]</scope>
    <source>
        <strain evidence="2 3">CMW 12675</strain>
    </source>
</reference>
<feature type="compositionally biased region" description="Polar residues" evidence="1">
    <location>
        <begin position="35"/>
        <end position="50"/>
    </location>
</feature>
<accession>A0ABR3ZGU8</accession>
<dbReference type="InterPro" id="IPR027417">
    <property type="entry name" value="P-loop_NTPase"/>
</dbReference>
<dbReference type="InterPro" id="IPR008728">
    <property type="entry name" value="Elongator_complex_protein_4"/>
</dbReference>
<evidence type="ECO:0000256" key="1">
    <source>
        <dbReference type="SAM" id="MobiDB-lite"/>
    </source>
</evidence>
<proteinExistence type="predicted"/>
<feature type="region of interest" description="Disordered" evidence="1">
    <location>
        <begin position="32"/>
        <end position="53"/>
    </location>
</feature>
<dbReference type="EMBL" id="JAWDJO010000027">
    <property type="protein sequence ID" value="KAL1899008.1"/>
    <property type="molecule type" value="Genomic_DNA"/>
</dbReference>
<dbReference type="Proteomes" id="UP001583280">
    <property type="component" value="Unassembled WGS sequence"/>
</dbReference>
<protein>
    <submittedName>
        <fullName evidence="2">Elongator subunit elp4</fullName>
    </submittedName>
</protein>
<evidence type="ECO:0000313" key="3">
    <source>
        <dbReference type="Proteomes" id="UP001583280"/>
    </source>
</evidence>
<organism evidence="2 3">
    <name type="scientific">Ceratocystis pirilliformis</name>
    <dbReference type="NCBI Taxonomy" id="259994"/>
    <lineage>
        <taxon>Eukaryota</taxon>
        <taxon>Fungi</taxon>
        <taxon>Dikarya</taxon>
        <taxon>Ascomycota</taxon>
        <taxon>Pezizomycotina</taxon>
        <taxon>Sordariomycetes</taxon>
        <taxon>Hypocreomycetidae</taxon>
        <taxon>Microascales</taxon>
        <taxon>Ceratocystidaceae</taxon>
        <taxon>Ceratocystis</taxon>
    </lineage>
</organism>
<evidence type="ECO:0000313" key="2">
    <source>
        <dbReference type="EMBL" id="KAL1899008.1"/>
    </source>
</evidence>
<keyword evidence="3" id="KW-1185">Reference proteome</keyword>
<comment type="caution">
    <text evidence="2">The sequence shown here is derived from an EMBL/GenBank/DDBJ whole genome shotgun (WGS) entry which is preliminary data.</text>
</comment>
<name>A0ABR3ZGU8_9PEZI</name>
<sequence>MLTIPADLYPTSSGLGKWIELMHDAVAHLIPTEPQPANNETSDATETTQGYMKMRRLPVYNEKGGGLEDNNLGETLSFHISSTSGLVIVPLVLPPAIDSAPVEPSSSKVDLEF</sequence>
<gene>
    <name evidence="2" type="primary">ELP4</name>
    <name evidence="2" type="ORF">Cpir12675_001668</name>
</gene>